<sequence>MILKKISILIDNYIWILCNVYGACIIIDPGLSEPVISEMKKKKLYPIAILLTHNHSDHTDGVKNIIKYYPKVKIFGPYETKEKYVTHIITEGDEISILDRIFYVFFTPGHTLGHVSYYSKPYLFCGDTLFSGGCGRVYKKKYLDMYNSLKLIQSFPDSTFLCCAHEYTLENLKFAMSILPDDKRILFFFKKIKNVIQSGKSSLPSYILFEKKINLFLRTDEIYLKEIMKLKGNSTPFDVFVQLRIKKDSFFGAKRD</sequence>
<comment type="cofactor">
    <cofactor evidence="7">
        <name>Zn(2+)</name>
        <dbReference type="ChEBI" id="CHEBI:29105"/>
    </cofactor>
    <text evidence="7">Binds 2 Zn(2+) ions per subunit.</text>
</comment>
<accession>A0A4D6XKK9</accession>
<evidence type="ECO:0000256" key="2">
    <source>
        <dbReference type="ARBA" id="ARBA00004963"/>
    </source>
</evidence>
<dbReference type="CDD" id="cd07723">
    <property type="entry name" value="hydroxyacylglutathione_hydrolase_MBL-fold"/>
    <property type="match status" value="1"/>
</dbReference>
<reference evidence="9 10" key="2">
    <citation type="submission" date="2019-05" db="EMBL/GenBank/DDBJ databases">
        <title>Genome evolution of the obligate endosymbiont Buchnera aphidicola.</title>
        <authorList>
            <person name="Moran N.A."/>
        </authorList>
    </citation>
    <scope>NUCLEOTIDE SEQUENCE [LARGE SCALE GENOMIC DNA]</scope>
    <source>
        <strain evidence="9 10">Aar</strain>
    </source>
</reference>
<comment type="subunit">
    <text evidence="7">Monomer.</text>
</comment>
<dbReference type="InterPro" id="IPR050110">
    <property type="entry name" value="Glyoxalase_II_hydrolase"/>
</dbReference>
<evidence type="ECO:0000256" key="6">
    <source>
        <dbReference type="ARBA" id="ARBA00022833"/>
    </source>
</evidence>
<dbReference type="Pfam" id="PF00753">
    <property type="entry name" value="Lactamase_B"/>
    <property type="match status" value="1"/>
</dbReference>
<dbReference type="PANTHER" id="PTHR43705:SF1">
    <property type="entry name" value="HYDROXYACYLGLUTATHIONE HYDROLASE GLOB"/>
    <property type="match status" value="1"/>
</dbReference>
<evidence type="ECO:0000313" key="9">
    <source>
        <dbReference type="EMBL" id="QCI15927.1"/>
    </source>
</evidence>
<dbReference type="Pfam" id="PF16123">
    <property type="entry name" value="HAGH_C"/>
    <property type="match status" value="1"/>
</dbReference>
<evidence type="ECO:0000256" key="7">
    <source>
        <dbReference type="HAMAP-Rule" id="MF_01374"/>
    </source>
</evidence>
<feature type="binding site" evidence="7">
    <location>
        <position position="58"/>
    </location>
    <ligand>
        <name>Zn(2+)</name>
        <dbReference type="ChEBI" id="CHEBI:29105"/>
        <label>2</label>
    </ligand>
</feature>
<keyword evidence="6 7" id="KW-0862">Zinc</keyword>
<evidence type="ECO:0000256" key="4">
    <source>
        <dbReference type="ARBA" id="ARBA00022723"/>
    </source>
</evidence>
<feature type="domain" description="Metallo-beta-lactamase" evidence="8">
    <location>
        <begin position="11"/>
        <end position="165"/>
    </location>
</feature>
<protein>
    <recommendedName>
        <fullName evidence="7">Hydroxyacylglutathione hydrolase</fullName>
        <ecNumber evidence="7">3.1.2.6</ecNumber>
    </recommendedName>
    <alternativeName>
        <fullName evidence="7">Glyoxalase II</fullName>
        <shortName evidence="7">Glx II</shortName>
    </alternativeName>
</protein>
<evidence type="ECO:0000256" key="3">
    <source>
        <dbReference type="ARBA" id="ARBA00006759"/>
    </source>
</evidence>
<keyword evidence="4 7" id="KW-0479">Metal-binding</keyword>
<dbReference type="Proteomes" id="UP000298654">
    <property type="component" value="Chromosome"/>
</dbReference>
<dbReference type="RefSeq" id="WP_158364322.1">
    <property type="nucleotide sequence ID" value="NZ_CP034900.1"/>
</dbReference>
<keyword evidence="5 7" id="KW-0378">Hydrolase</keyword>
<dbReference type="GO" id="GO:0019243">
    <property type="term" value="P:methylglyoxal catabolic process to D-lactate via S-lactoyl-glutathione"/>
    <property type="evidence" value="ECO:0007669"/>
    <property type="project" value="UniProtKB-UniRule"/>
</dbReference>
<dbReference type="UniPathway" id="UPA00619">
    <property type="reaction ID" value="UER00676"/>
</dbReference>
<proteinExistence type="inferred from homology"/>
<dbReference type="InterPro" id="IPR017782">
    <property type="entry name" value="Hydroxyacylglutathione_Hdrlase"/>
</dbReference>
<dbReference type="PANTHER" id="PTHR43705">
    <property type="entry name" value="HYDROXYACYLGLUTATHIONE HYDROLASE"/>
    <property type="match status" value="1"/>
</dbReference>
<dbReference type="OrthoDB" id="9802248at2"/>
<evidence type="ECO:0000313" key="10">
    <source>
        <dbReference type="Proteomes" id="UP000298654"/>
    </source>
</evidence>
<feature type="binding site" evidence="7">
    <location>
        <position position="110"/>
    </location>
    <ligand>
        <name>Zn(2+)</name>
        <dbReference type="ChEBI" id="CHEBI:29105"/>
        <label>1</label>
    </ligand>
</feature>
<feature type="binding site" evidence="7">
    <location>
        <position position="55"/>
    </location>
    <ligand>
        <name>Zn(2+)</name>
        <dbReference type="ChEBI" id="CHEBI:29105"/>
        <label>1</label>
    </ligand>
</feature>
<comment type="similarity">
    <text evidence="3 7">Belongs to the metallo-beta-lactamase superfamily. Glyoxalase II family.</text>
</comment>
<name>A0A4D6XKK9_9GAMM</name>
<evidence type="ECO:0000259" key="8">
    <source>
        <dbReference type="SMART" id="SM00849"/>
    </source>
</evidence>
<feature type="binding site" evidence="7">
    <location>
        <position position="127"/>
    </location>
    <ligand>
        <name>Zn(2+)</name>
        <dbReference type="ChEBI" id="CHEBI:29105"/>
        <label>1</label>
    </ligand>
</feature>
<dbReference type="InterPro" id="IPR036866">
    <property type="entry name" value="RibonucZ/Hydroxyglut_hydro"/>
</dbReference>
<comment type="catalytic activity">
    <reaction evidence="1 7">
        <text>an S-(2-hydroxyacyl)glutathione + H2O = a 2-hydroxy carboxylate + glutathione + H(+)</text>
        <dbReference type="Rhea" id="RHEA:21864"/>
        <dbReference type="ChEBI" id="CHEBI:15377"/>
        <dbReference type="ChEBI" id="CHEBI:15378"/>
        <dbReference type="ChEBI" id="CHEBI:57925"/>
        <dbReference type="ChEBI" id="CHEBI:58896"/>
        <dbReference type="ChEBI" id="CHEBI:71261"/>
        <dbReference type="EC" id="3.1.2.6"/>
    </reaction>
</comment>
<gene>
    <name evidence="7 9" type="primary">gloB</name>
    <name evidence="9" type="ORF">D9V59_01230</name>
</gene>
<evidence type="ECO:0000256" key="5">
    <source>
        <dbReference type="ARBA" id="ARBA00022801"/>
    </source>
</evidence>
<dbReference type="AlphaFoldDB" id="A0A4D6XKK9"/>
<organism evidence="9 10">
    <name type="scientific">Buchnera aphidicola</name>
    <name type="common">Artemisaphis artemisicola</name>
    <dbReference type="NCBI Taxonomy" id="1241836"/>
    <lineage>
        <taxon>Bacteria</taxon>
        <taxon>Pseudomonadati</taxon>
        <taxon>Pseudomonadota</taxon>
        <taxon>Gammaproteobacteria</taxon>
        <taxon>Enterobacterales</taxon>
        <taxon>Erwiniaceae</taxon>
        <taxon>Buchnera</taxon>
    </lineage>
</organism>
<dbReference type="NCBIfam" id="TIGR03413">
    <property type="entry name" value="GSH_gloB"/>
    <property type="match status" value="1"/>
</dbReference>
<dbReference type="HAMAP" id="MF_01374">
    <property type="entry name" value="Glyoxalase_2"/>
    <property type="match status" value="1"/>
</dbReference>
<dbReference type="SMART" id="SM00849">
    <property type="entry name" value="Lactamase_B"/>
    <property type="match status" value="1"/>
</dbReference>
<reference evidence="9 10" key="1">
    <citation type="submission" date="2018-12" db="EMBL/GenBank/DDBJ databases">
        <authorList>
            <person name="Chong R.A."/>
        </authorList>
    </citation>
    <scope>NUCLEOTIDE SEQUENCE [LARGE SCALE GENOMIC DNA]</scope>
    <source>
        <strain evidence="9 10">Aar</strain>
    </source>
</reference>
<feature type="binding site" evidence="7">
    <location>
        <position position="165"/>
    </location>
    <ligand>
        <name>Zn(2+)</name>
        <dbReference type="ChEBI" id="CHEBI:29105"/>
        <label>2</label>
    </ligand>
</feature>
<dbReference type="InterPro" id="IPR001279">
    <property type="entry name" value="Metallo-B-lactamas"/>
</dbReference>
<feature type="binding site" evidence="7">
    <location>
        <position position="127"/>
    </location>
    <ligand>
        <name>Zn(2+)</name>
        <dbReference type="ChEBI" id="CHEBI:29105"/>
        <label>2</label>
    </ligand>
</feature>
<comment type="function">
    <text evidence="7">Thiolesterase that catalyzes the hydrolysis of S-D-lactoyl-glutathione to form glutathione and D-lactic acid.</text>
</comment>
<dbReference type="InterPro" id="IPR035680">
    <property type="entry name" value="Clx_II_MBL"/>
</dbReference>
<dbReference type="SUPFAM" id="SSF56281">
    <property type="entry name" value="Metallo-hydrolase/oxidoreductase"/>
    <property type="match status" value="1"/>
</dbReference>
<comment type="pathway">
    <text evidence="2 7">Secondary metabolite metabolism; methylglyoxal degradation; (R)-lactate from methylglyoxal: step 2/2.</text>
</comment>
<dbReference type="InterPro" id="IPR032282">
    <property type="entry name" value="HAGH_C"/>
</dbReference>
<dbReference type="GO" id="GO:0004416">
    <property type="term" value="F:hydroxyacylglutathione hydrolase activity"/>
    <property type="evidence" value="ECO:0007669"/>
    <property type="project" value="UniProtKB-UniRule"/>
</dbReference>
<evidence type="ECO:0000256" key="1">
    <source>
        <dbReference type="ARBA" id="ARBA00001623"/>
    </source>
</evidence>
<feature type="binding site" evidence="7">
    <location>
        <position position="57"/>
    </location>
    <ligand>
        <name>Zn(2+)</name>
        <dbReference type="ChEBI" id="CHEBI:29105"/>
        <label>2</label>
    </ligand>
</feature>
<dbReference type="EMBL" id="CP034900">
    <property type="protein sequence ID" value="QCI15927.1"/>
    <property type="molecule type" value="Genomic_DNA"/>
</dbReference>
<dbReference type="EC" id="3.1.2.6" evidence="7"/>
<dbReference type="Gene3D" id="3.60.15.10">
    <property type="entry name" value="Ribonuclease Z/Hydroxyacylglutathione hydrolase-like"/>
    <property type="match status" value="1"/>
</dbReference>
<feature type="binding site" evidence="7">
    <location>
        <position position="53"/>
    </location>
    <ligand>
        <name>Zn(2+)</name>
        <dbReference type="ChEBI" id="CHEBI:29105"/>
        <label>1</label>
    </ligand>
</feature>
<dbReference type="GO" id="GO:0046872">
    <property type="term" value="F:metal ion binding"/>
    <property type="evidence" value="ECO:0007669"/>
    <property type="project" value="UniProtKB-KW"/>
</dbReference>